<proteinExistence type="predicted"/>
<evidence type="ECO:0000313" key="2">
    <source>
        <dbReference type="EMBL" id="EZA49045.1"/>
    </source>
</evidence>
<dbReference type="AlphaFoldDB" id="A0A026VZE1"/>
<feature type="compositionally biased region" description="Basic residues" evidence="1">
    <location>
        <begin position="37"/>
        <end position="54"/>
    </location>
</feature>
<sequence length="163" mass="18500">SRQVRSVAAIEFDTYVVNSRQASRRGNDSTKIARLERRGRRRRGRRHRQRRRRQRPGEPGVAARERERLLLSAGTRLQTAIPVHISERTALALSLLLSFFPPSFSGRDELSGRDGLIPRERARRGIILLAADGRSQDDRGISQAPVSRVRDAARECWLVGGER</sequence>
<accession>A0A026VZE1</accession>
<gene>
    <name evidence="2" type="ORF">X777_12648</name>
</gene>
<keyword evidence="3" id="KW-1185">Reference proteome</keyword>
<dbReference type="EMBL" id="KK107549">
    <property type="protein sequence ID" value="EZA49045.1"/>
    <property type="molecule type" value="Genomic_DNA"/>
</dbReference>
<organism evidence="2 3">
    <name type="scientific">Ooceraea biroi</name>
    <name type="common">Clonal raider ant</name>
    <name type="synonym">Cerapachys biroi</name>
    <dbReference type="NCBI Taxonomy" id="2015173"/>
    <lineage>
        <taxon>Eukaryota</taxon>
        <taxon>Metazoa</taxon>
        <taxon>Ecdysozoa</taxon>
        <taxon>Arthropoda</taxon>
        <taxon>Hexapoda</taxon>
        <taxon>Insecta</taxon>
        <taxon>Pterygota</taxon>
        <taxon>Neoptera</taxon>
        <taxon>Endopterygota</taxon>
        <taxon>Hymenoptera</taxon>
        <taxon>Apocrita</taxon>
        <taxon>Aculeata</taxon>
        <taxon>Formicoidea</taxon>
        <taxon>Formicidae</taxon>
        <taxon>Dorylinae</taxon>
        <taxon>Ooceraea</taxon>
    </lineage>
</organism>
<evidence type="ECO:0000256" key="1">
    <source>
        <dbReference type="SAM" id="MobiDB-lite"/>
    </source>
</evidence>
<feature type="region of interest" description="Disordered" evidence="1">
    <location>
        <begin position="36"/>
        <end position="63"/>
    </location>
</feature>
<feature type="non-terminal residue" evidence="2">
    <location>
        <position position="1"/>
    </location>
</feature>
<reference evidence="2 3" key="1">
    <citation type="journal article" date="2014" name="Curr. Biol.">
        <title>The genome of the clonal raider ant Cerapachys biroi.</title>
        <authorList>
            <person name="Oxley P.R."/>
            <person name="Ji L."/>
            <person name="Fetter-Pruneda I."/>
            <person name="McKenzie S.K."/>
            <person name="Li C."/>
            <person name="Hu H."/>
            <person name="Zhang G."/>
            <person name="Kronauer D.J."/>
        </authorList>
    </citation>
    <scope>NUCLEOTIDE SEQUENCE [LARGE SCALE GENOMIC DNA]</scope>
</reference>
<dbReference type="Proteomes" id="UP000053097">
    <property type="component" value="Unassembled WGS sequence"/>
</dbReference>
<name>A0A026VZE1_OOCBI</name>
<protein>
    <submittedName>
        <fullName evidence="2">Uncharacterized protein</fullName>
    </submittedName>
</protein>
<evidence type="ECO:0000313" key="3">
    <source>
        <dbReference type="Proteomes" id="UP000053097"/>
    </source>
</evidence>